<evidence type="ECO:0000313" key="2">
    <source>
        <dbReference type="EMBL" id="KFJ01797.1"/>
    </source>
</evidence>
<dbReference type="RefSeq" id="WP_024464544.1">
    <property type="nucleotide sequence ID" value="NZ_CP062939.1"/>
</dbReference>
<dbReference type="PANTHER" id="PTHR21666">
    <property type="entry name" value="PEPTIDASE-RELATED"/>
    <property type="match status" value="1"/>
</dbReference>
<keyword evidence="3" id="KW-1185">Reference proteome</keyword>
<dbReference type="SUPFAM" id="SSF51261">
    <property type="entry name" value="Duplicated hybrid motif"/>
    <property type="match status" value="1"/>
</dbReference>
<dbReference type="Pfam" id="PF01551">
    <property type="entry name" value="Peptidase_M23"/>
    <property type="match status" value="1"/>
</dbReference>
<sequence>MDKRVTMLKRQQTQRIRQTKRRRYREKISEERREHARLSHMLTVLATAVITFSMLLAGLALPSGRASASGMGFEPLPVLTTNRPIAPAYATVPGGPCETSSSYLAAEYTALSEYATRPRHAVPSKYAAQPKHAVPAQYAEPPKQAASSQYMALSEDMLLVEYHAALRRCPVRYRWPVKNPEILRGFDKLEHDWDAGHRGIDLRTDMHDELMAPADGVIAFAGSVAGKSVVTIRHGALTSTFEPAVSSRAVGASVRRGDVFAQVQGESDHCLSVCVHWGLKRGKGKYVDPAAMVQGRRIGLLP</sequence>
<dbReference type="GO" id="GO:0004222">
    <property type="term" value="F:metalloendopeptidase activity"/>
    <property type="evidence" value="ECO:0007669"/>
    <property type="project" value="TreeGrafter"/>
</dbReference>
<dbReference type="EMBL" id="JGZR01000009">
    <property type="protein sequence ID" value="KFJ01797.1"/>
    <property type="molecule type" value="Genomic_DNA"/>
</dbReference>
<comment type="caution">
    <text evidence="2">The sequence shown here is derived from an EMBL/GenBank/DDBJ whole genome shotgun (WGS) entry which is preliminary data.</text>
</comment>
<feature type="domain" description="M23ase beta-sheet core" evidence="1">
    <location>
        <begin position="196"/>
        <end position="289"/>
    </location>
</feature>
<dbReference type="InterPro" id="IPR016047">
    <property type="entry name" value="M23ase_b-sheet_dom"/>
</dbReference>
<dbReference type="InterPro" id="IPR011055">
    <property type="entry name" value="Dup_hybrid_motif"/>
</dbReference>
<proteinExistence type="predicted"/>
<dbReference type="STRING" id="77635.BISU_1811"/>
<evidence type="ECO:0000259" key="1">
    <source>
        <dbReference type="Pfam" id="PF01551"/>
    </source>
</evidence>
<dbReference type="Proteomes" id="UP000029055">
    <property type="component" value="Unassembled WGS sequence"/>
</dbReference>
<dbReference type="PANTHER" id="PTHR21666:SF270">
    <property type="entry name" value="MUREIN HYDROLASE ACTIVATOR ENVC"/>
    <property type="match status" value="1"/>
</dbReference>
<accession>A0A087E1Z6</accession>
<dbReference type="Gene3D" id="2.70.70.10">
    <property type="entry name" value="Glucose Permease (Domain IIA)"/>
    <property type="match status" value="1"/>
</dbReference>
<organism evidence="2 3">
    <name type="scientific">Bifidobacterium subtile</name>
    <dbReference type="NCBI Taxonomy" id="77635"/>
    <lineage>
        <taxon>Bacteria</taxon>
        <taxon>Bacillati</taxon>
        <taxon>Actinomycetota</taxon>
        <taxon>Actinomycetes</taxon>
        <taxon>Bifidobacteriales</taxon>
        <taxon>Bifidobacteriaceae</taxon>
        <taxon>Bifidobacterium</taxon>
    </lineage>
</organism>
<dbReference type="InterPro" id="IPR050570">
    <property type="entry name" value="Cell_wall_metabolism_enzyme"/>
</dbReference>
<dbReference type="CDD" id="cd12797">
    <property type="entry name" value="M23_peptidase"/>
    <property type="match status" value="1"/>
</dbReference>
<gene>
    <name evidence="2" type="ORF">BISU_1811</name>
</gene>
<dbReference type="AlphaFoldDB" id="A0A087E1Z6"/>
<evidence type="ECO:0000313" key="3">
    <source>
        <dbReference type="Proteomes" id="UP000029055"/>
    </source>
</evidence>
<reference evidence="2" key="1">
    <citation type="submission" date="2014-03" db="EMBL/GenBank/DDBJ databases">
        <title>Genomics of Bifidobacteria.</title>
        <authorList>
            <person name="Ventura M."/>
            <person name="Milani C."/>
            <person name="Lugli G.A."/>
        </authorList>
    </citation>
    <scope>NUCLEOTIDE SEQUENCE [LARGE SCALE GENOMIC DNA]</scope>
    <source>
        <strain evidence="2">LMG 11597</strain>
    </source>
</reference>
<protein>
    <submittedName>
        <fullName evidence="2">Peptidase, M23 family</fullName>
    </submittedName>
</protein>
<name>A0A087E1Z6_9BIFI</name>
<dbReference type="eggNOG" id="COG0739">
    <property type="taxonomic scope" value="Bacteria"/>
</dbReference>